<organism evidence="1 2">
    <name type="scientific">Ulvibacter litoralis</name>
    <dbReference type="NCBI Taxonomy" id="227084"/>
    <lineage>
        <taxon>Bacteria</taxon>
        <taxon>Pseudomonadati</taxon>
        <taxon>Bacteroidota</taxon>
        <taxon>Flavobacteriia</taxon>
        <taxon>Flavobacteriales</taxon>
        <taxon>Flavobacteriaceae</taxon>
        <taxon>Ulvibacter</taxon>
    </lineage>
</organism>
<gene>
    <name evidence="1" type="ORF">SAMN05421855_1011115</name>
</gene>
<proteinExistence type="predicted"/>
<accession>A0A1G7DQW7</accession>
<dbReference type="RefSeq" id="WP_093141566.1">
    <property type="nucleotide sequence ID" value="NZ_BMWO01000001.1"/>
</dbReference>
<reference evidence="1 2" key="1">
    <citation type="submission" date="2016-10" db="EMBL/GenBank/DDBJ databases">
        <authorList>
            <person name="de Groot N.N."/>
        </authorList>
    </citation>
    <scope>NUCLEOTIDE SEQUENCE [LARGE SCALE GENOMIC DNA]</scope>
    <source>
        <strain evidence="1 2">DSM 16195</strain>
    </source>
</reference>
<dbReference type="AlphaFoldDB" id="A0A1G7DQW7"/>
<dbReference type="EMBL" id="FNBA01000001">
    <property type="protein sequence ID" value="SDE53812.1"/>
    <property type="molecule type" value="Genomic_DNA"/>
</dbReference>
<dbReference type="Proteomes" id="UP000199321">
    <property type="component" value="Unassembled WGS sequence"/>
</dbReference>
<name>A0A1G7DQW7_9FLAO</name>
<dbReference type="STRING" id="227084.SAMN05421855_1011115"/>
<keyword evidence="2" id="KW-1185">Reference proteome</keyword>
<sequence length="68" mass="7268">MVKLNELGEVEWDKTLGGNRSDQARVLLQTEDGGYVIAGTSYSGINGDKTGAGKGLGDIWILKYTGHL</sequence>
<evidence type="ECO:0000313" key="2">
    <source>
        <dbReference type="Proteomes" id="UP000199321"/>
    </source>
</evidence>
<protein>
    <submittedName>
        <fullName evidence="1">Uncharacterized protein</fullName>
    </submittedName>
</protein>
<dbReference type="OrthoDB" id="9811934at2"/>
<evidence type="ECO:0000313" key="1">
    <source>
        <dbReference type="EMBL" id="SDE53812.1"/>
    </source>
</evidence>